<feature type="region of interest" description="Disordered" evidence="3">
    <location>
        <begin position="394"/>
        <end position="415"/>
    </location>
</feature>
<feature type="region of interest" description="Disordered" evidence="3">
    <location>
        <begin position="1"/>
        <end position="42"/>
    </location>
</feature>
<feature type="compositionally biased region" description="Pro residues" evidence="3">
    <location>
        <begin position="585"/>
        <end position="599"/>
    </location>
</feature>
<feature type="compositionally biased region" description="Basic and acidic residues" evidence="3">
    <location>
        <begin position="785"/>
        <end position="801"/>
    </location>
</feature>
<reference evidence="5 6" key="1">
    <citation type="journal article" date="2018" name="Evol. Lett.">
        <title>Horizontal gene cluster transfer increased hallucinogenic mushroom diversity.</title>
        <authorList>
            <person name="Reynolds H.T."/>
            <person name="Vijayakumar V."/>
            <person name="Gluck-Thaler E."/>
            <person name="Korotkin H.B."/>
            <person name="Matheny P.B."/>
            <person name="Slot J.C."/>
        </authorList>
    </citation>
    <scope>NUCLEOTIDE SEQUENCE [LARGE SCALE GENOMIC DNA]</scope>
    <source>
        <strain evidence="5 6">2631</strain>
    </source>
</reference>
<dbReference type="Proteomes" id="UP000283269">
    <property type="component" value="Unassembled WGS sequence"/>
</dbReference>
<evidence type="ECO:0000313" key="5">
    <source>
        <dbReference type="EMBL" id="PPQ77976.1"/>
    </source>
</evidence>
<dbReference type="AlphaFoldDB" id="A0A409WHH3"/>
<organism evidence="5 6">
    <name type="scientific">Psilocybe cyanescens</name>
    <dbReference type="NCBI Taxonomy" id="93625"/>
    <lineage>
        <taxon>Eukaryota</taxon>
        <taxon>Fungi</taxon>
        <taxon>Dikarya</taxon>
        <taxon>Basidiomycota</taxon>
        <taxon>Agaricomycotina</taxon>
        <taxon>Agaricomycetes</taxon>
        <taxon>Agaricomycetidae</taxon>
        <taxon>Agaricales</taxon>
        <taxon>Agaricineae</taxon>
        <taxon>Strophariaceae</taxon>
        <taxon>Psilocybe</taxon>
    </lineage>
</organism>
<proteinExistence type="predicted"/>
<evidence type="ECO:0000259" key="4">
    <source>
        <dbReference type="Pfam" id="PF06428"/>
    </source>
</evidence>
<feature type="compositionally biased region" description="Pro residues" evidence="3">
    <location>
        <begin position="658"/>
        <end position="673"/>
    </location>
</feature>
<feature type="region of interest" description="Disordered" evidence="3">
    <location>
        <begin position="563"/>
        <end position="933"/>
    </location>
</feature>
<keyword evidence="1 2" id="KW-0175">Coiled coil</keyword>
<dbReference type="PANTHER" id="PTHR14430">
    <property type="entry name" value="RABIN3-RELATED"/>
    <property type="match status" value="1"/>
</dbReference>
<dbReference type="SUPFAM" id="SSF144284">
    <property type="entry name" value="Sec2 N-terminal region"/>
    <property type="match status" value="1"/>
</dbReference>
<dbReference type="Pfam" id="PF06428">
    <property type="entry name" value="Sec2p"/>
    <property type="match status" value="1"/>
</dbReference>
<gene>
    <name evidence="5" type="ORF">CVT25_015443</name>
</gene>
<evidence type="ECO:0000256" key="3">
    <source>
        <dbReference type="SAM" id="MobiDB-lite"/>
    </source>
</evidence>
<feature type="coiled-coil region" evidence="2">
    <location>
        <begin position="176"/>
        <end position="227"/>
    </location>
</feature>
<dbReference type="CDD" id="cd21044">
    <property type="entry name" value="Rab11BD_RAB3IP_like"/>
    <property type="match status" value="1"/>
</dbReference>
<evidence type="ECO:0000256" key="1">
    <source>
        <dbReference type="ARBA" id="ARBA00023054"/>
    </source>
</evidence>
<feature type="region of interest" description="Disordered" evidence="3">
    <location>
        <begin position="519"/>
        <end position="551"/>
    </location>
</feature>
<dbReference type="OrthoDB" id="1748564at2759"/>
<feature type="compositionally biased region" description="Basic and acidic residues" evidence="3">
    <location>
        <begin position="972"/>
        <end position="990"/>
    </location>
</feature>
<evidence type="ECO:0000313" key="6">
    <source>
        <dbReference type="Proteomes" id="UP000283269"/>
    </source>
</evidence>
<feature type="compositionally biased region" description="Basic and acidic residues" evidence="3">
    <location>
        <begin position="816"/>
        <end position="832"/>
    </location>
</feature>
<dbReference type="PANTHER" id="PTHR14430:SF0">
    <property type="entry name" value="SEC2P DOMAIN-CONTAINING PROTEIN"/>
    <property type="match status" value="1"/>
</dbReference>
<feature type="region of interest" description="Disordered" evidence="3">
    <location>
        <begin position="449"/>
        <end position="482"/>
    </location>
</feature>
<feature type="region of interest" description="Disordered" evidence="3">
    <location>
        <begin position="969"/>
        <end position="990"/>
    </location>
</feature>
<dbReference type="InterPro" id="IPR040351">
    <property type="entry name" value="RAB3IL/RAB3IP/Sec2"/>
</dbReference>
<dbReference type="GO" id="GO:0070319">
    <property type="term" value="C:Golgi to plasma membrane transport vesicle"/>
    <property type="evidence" value="ECO:0007669"/>
    <property type="project" value="TreeGrafter"/>
</dbReference>
<feature type="compositionally biased region" description="Polar residues" evidence="3">
    <location>
        <begin position="394"/>
        <end position="413"/>
    </location>
</feature>
<dbReference type="InParanoid" id="A0A409WHH3"/>
<comment type="caution">
    <text evidence="5">The sequence shown here is derived from an EMBL/GenBank/DDBJ whole genome shotgun (WGS) entry which is preliminary data.</text>
</comment>
<keyword evidence="6" id="KW-1185">Reference proteome</keyword>
<dbReference type="GO" id="GO:0051286">
    <property type="term" value="C:cell tip"/>
    <property type="evidence" value="ECO:0007669"/>
    <property type="project" value="TreeGrafter"/>
</dbReference>
<dbReference type="EMBL" id="NHYD01003430">
    <property type="protein sequence ID" value="PPQ77976.1"/>
    <property type="molecule type" value="Genomic_DNA"/>
</dbReference>
<dbReference type="Gene3D" id="6.10.140.910">
    <property type="match status" value="1"/>
</dbReference>
<feature type="domain" description="GDP/GTP exchange factor Sec2 N-terminal" evidence="4">
    <location>
        <begin position="77"/>
        <end position="206"/>
    </location>
</feature>
<dbReference type="STRING" id="93625.A0A409WHH3"/>
<feature type="compositionally biased region" description="Basic and acidic residues" evidence="3">
    <location>
        <begin position="891"/>
        <end position="908"/>
    </location>
</feature>
<accession>A0A409WHH3</accession>
<dbReference type="GO" id="GO:0005085">
    <property type="term" value="F:guanyl-nucleotide exchange factor activity"/>
    <property type="evidence" value="ECO:0007669"/>
    <property type="project" value="InterPro"/>
</dbReference>
<feature type="compositionally biased region" description="Low complexity" evidence="3">
    <location>
        <begin position="700"/>
        <end position="712"/>
    </location>
</feature>
<protein>
    <recommendedName>
        <fullName evidence="4">GDP/GTP exchange factor Sec2 N-terminal domain-containing protein</fullName>
    </recommendedName>
</protein>
<feature type="compositionally biased region" description="Low complexity" evidence="3">
    <location>
        <begin position="450"/>
        <end position="482"/>
    </location>
</feature>
<feature type="compositionally biased region" description="Basic and acidic residues" evidence="3">
    <location>
        <begin position="769"/>
        <end position="778"/>
    </location>
</feature>
<dbReference type="GO" id="GO:0006887">
    <property type="term" value="P:exocytosis"/>
    <property type="evidence" value="ECO:0007669"/>
    <property type="project" value="TreeGrafter"/>
</dbReference>
<name>A0A409WHH3_PSICY</name>
<feature type="compositionally biased region" description="Basic and acidic residues" evidence="3">
    <location>
        <begin position="568"/>
        <end position="578"/>
    </location>
</feature>
<feature type="compositionally biased region" description="Basic and acidic residues" evidence="3">
    <location>
        <begin position="1"/>
        <end position="10"/>
    </location>
</feature>
<evidence type="ECO:0000256" key="2">
    <source>
        <dbReference type="SAM" id="Coils"/>
    </source>
</evidence>
<feature type="coiled-coil region" evidence="2">
    <location>
        <begin position="48"/>
        <end position="82"/>
    </location>
</feature>
<sequence length="1026" mass="111800">MPQVLHEEPHQNGTSPHSAGHQPENHSVSYPAKQRRPSVDKDAQDMVIDSLRSQIQDLISQVSQLNNKLVKSYDRVSDLEDDLHVASANVRTSSLKISQLELERTQHLSALNTGLLVEKSHVTTELTRLMEKATEEAAQRGQAESARIAIEKDLDDLSASLFGQANSMVAEARYDKHLSERKVEDAERALKSAEEAVQLMQAQMQAIQAEREEAEQKTREMEVVMGKGKWIERRDGDTTISLRLLSTHSPYQDYMAFIAHLRILHPTSPNTPAMSTLLQLPFLARLMTEDSEPTIRLDLAPSLNWLSRRSVLTAIHSGQLTIEPMSTATLFAESTIHPASTTIAGINSSNDNIACALCGVPIFPTSDSPHSSRPPLHPQSNVYQPQPTSWSGAFFKKTNSGSNTQPSSPTTLNYRGHLGSHSSSQIFIFRLASPLTSITSLPIPSLTKASSQLNSSPIPSSLTSSSTNSIISHSQSGSQSGQPTTLYPLCMSGWCLHRLRTTCTLWAFVRTGIVDKIWEEELPPPPPPPYTIHVEKGANGDKPPVPPRKRGIWGIASAIGERAASWSEGDREKTKRNSEISAPQPVQPEPRRLPPPLPPVSTARPSSIPPPLPKRNEGRGRTPVADTPPPPPPRASTEHTIATEGNTDAPLPADTDAPHPPPRASAELPPIPPRRSHEAHITRPSLTDVPVVPPRPPRTRTPANIPLPDSRPASPPPPLPRRAAARTRTLLDESRSTTPSNAADTPAPAHPIIAEKPTTDAEPTTGDGTEVKEGDKVNENGAVVEHADESAKVDAEPERGSETQTLTSTEGAAAAKGDEVGAATEKEEKKVDAASVPDRSTQPSPASDVFVDAPTPGEEVEDSIAVTAENTSDVEEKRVGGKEEEEEEIKEGDSAEKRDDDDDDKKTVVDSPATAVQASLPAEEQDASETLVKADVKEEGVEGEVIEADDVKGKGKETEVEAAVEEYTAPEKTAEEKMEEEKRRREKEEWEKANYVGDATWEERTWKEIVRLREDMFWARVGGIRE</sequence>
<dbReference type="InterPro" id="IPR009449">
    <property type="entry name" value="Sec2_N"/>
</dbReference>